<proteinExistence type="inferred from homology"/>
<comment type="similarity">
    <text evidence="1 2">Belongs to the BioY family.</text>
</comment>
<comment type="caution">
    <text evidence="4">The sequence shown here is derived from an EMBL/GenBank/DDBJ whole genome shotgun (WGS) entry which is preliminary data.</text>
</comment>
<evidence type="ECO:0000256" key="3">
    <source>
        <dbReference type="SAM" id="Phobius"/>
    </source>
</evidence>
<protein>
    <recommendedName>
        <fullName evidence="2">Biotin transporter</fullName>
    </recommendedName>
</protein>
<sequence>MGKSSLRVRELTCMALLVALNCISAYLIIPLPFTESPLALQTLVVNIVGFLLRPKQAFIVMGVYILLGLAGAPVFTGGMSGFGKMFGPTGGYIWGFLLAATIISILKGNTYQWKRFALVSILVGIPVIYVCGAIQLQVITHMPWCHVLYIGVLPFIPLDIVKCLLAVGIARPILKELTI</sequence>
<dbReference type="GO" id="GO:0005886">
    <property type="term" value="C:plasma membrane"/>
    <property type="evidence" value="ECO:0007669"/>
    <property type="project" value="UniProtKB-SubCell"/>
</dbReference>
<dbReference type="InterPro" id="IPR003784">
    <property type="entry name" value="BioY"/>
</dbReference>
<keyword evidence="2" id="KW-0813">Transport</keyword>
<evidence type="ECO:0000313" key="5">
    <source>
        <dbReference type="Proteomes" id="UP000242958"/>
    </source>
</evidence>
<organism evidence="4 5">
    <name type="scientific">Megasphaera hutchinsoni</name>
    <dbReference type="NCBI Taxonomy" id="1588748"/>
    <lineage>
        <taxon>Bacteria</taxon>
        <taxon>Bacillati</taxon>
        <taxon>Bacillota</taxon>
        <taxon>Negativicutes</taxon>
        <taxon>Veillonellales</taxon>
        <taxon>Veillonellaceae</taxon>
        <taxon>Megasphaera</taxon>
    </lineage>
</organism>
<feature type="transmembrane region" description="Helical" evidence="3">
    <location>
        <begin position="148"/>
        <end position="170"/>
    </location>
</feature>
<feature type="transmembrane region" description="Helical" evidence="3">
    <location>
        <begin position="91"/>
        <end position="109"/>
    </location>
</feature>
<keyword evidence="2" id="KW-1003">Cell membrane</keyword>
<feature type="transmembrane region" description="Helical" evidence="3">
    <location>
        <begin position="59"/>
        <end position="79"/>
    </location>
</feature>
<dbReference type="Proteomes" id="UP000242958">
    <property type="component" value="Unassembled WGS sequence"/>
</dbReference>
<dbReference type="Gene3D" id="1.10.1760.20">
    <property type="match status" value="1"/>
</dbReference>
<evidence type="ECO:0000313" key="4">
    <source>
        <dbReference type="EMBL" id="PNH22558.1"/>
    </source>
</evidence>
<dbReference type="AlphaFoldDB" id="A0A2J8BCR2"/>
<evidence type="ECO:0000256" key="2">
    <source>
        <dbReference type="PIRNR" id="PIRNR016661"/>
    </source>
</evidence>
<feature type="transmembrane region" description="Helical" evidence="3">
    <location>
        <begin position="35"/>
        <end position="52"/>
    </location>
</feature>
<feature type="transmembrane region" description="Helical" evidence="3">
    <location>
        <begin position="116"/>
        <end position="136"/>
    </location>
</feature>
<name>A0A2J8BCR2_9FIRM</name>
<comment type="subcellular location">
    <subcellularLocation>
        <location evidence="2">Cell membrane</location>
        <topology evidence="2">Multi-pass membrane protein</topology>
    </subcellularLocation>
</comment>
<accession>A0A2J8BCR2</accession>
<dbReference type="PIRSF" id="PIRSF016661">
    <property type="entry name" value="BioY"/>
    <property type="match status" value="1"/>
</dbReference>
<dbReference type="RefSeq" id="WP_102889012.1">
    <property type="nucleotide sequence ID" value="NZ_NFMF01000001.1"/>
</dbReference>
<feature type="transmembrane region" description="Helical" evidence="3">
    <location>
        <begin position="12"/>
        <end position="29"/>
    </location>
</feature>
<dbReference type="PANTHER" id="PTHR34295:SF1">
    <property type="entry name" value="BIOTIN TRANSPORTER BIOY"/>
    <property type="match status" value="1"/>
</dbReference>
<keyword evidence="2 3" id="KW-0472">Membrane</keyword>
<keyword evidence="3" id="KW-0812">Transmembrane</keyword>
<dbReference type="PANTHER" id="PTHR34295">
    <property type="entry name" value="BIOTIN TRANSPORTER BIOY"/>
    <property type="match status" value="1"/>
</dbReference>
<gene>
    <name evidence="4" type="ORF">CAL30_00950</name>
</gene>
<dbReference type="Pfam" id="PF02632">
    <property type="entry name" value="BioY"/>
    <property type="match status" value="1"/>
</dbReference>
<reference evidence="4 5" key="1">
    <citation type="submission" date="2017-05" db="EMBL/GenBank/DDBJ databases">
        <authorList>
            <person name="Song R."/>
            <person name="Chenine A.L."/>
            <person name="Ruprecht R.M."/>
        </authorList>
    </citation>
    <scope>NUCLEOTIDE SEQUENCE [LARGE SCALE GENOMIC DNA]</scope>
    <source>
        <strain evidence="4 5">KA00229</strain>
    </source>
</reference>
<dbReference type="GO" id="GO:0015225">
    <property type="term" value="F:biotin transmembrane transporter activity"/>
    <property type="evidence" value="ECO:0007669"/>
    <property type="project" value="UniProtKB-UniRule"/>
</dbReference>
<evidence type="ECO:0000256" key="1">
    <source>
        <dbReference type="ARBA" id="ARBA00010692"/>
    </source>
</evidence>
<dbReference type="EMBL" id="NFMF01000001">
    <property type="protein sequence ID" value="PNH22558.1"/>
    <property type="molecule type" value="Genomic_DNA"/>
</dbReference>
<keyword evidence="3" id="KW-1133">Transmembrane helix</keyword>